<protein>
    <submittedName>
        <fullName evidence="3">DUF4397 domain-containing protein</fullName>
    </submittedName>
</protein>
<accession>A0ABW5G4J4</accession>
<dbReference type="Proteomes" id="UP001597417">
    <property type="component" value="Unassembled WGS sequence"/>
</dbReference>
<comment type="caution">
    <text evidence="3">The sequence shown here is derived from an EMBL/GenBank/DDBJ whole genome shotgun (WGS) entry which is preliminary data.</text>
</comment>
<dbReference type="InterPro" id="IPR025510">
    <property type="entry name" value="DUF4397"/>
</dbReference>
<evidence type="ECO:0000313" key="3">
    <source>
        <dbReference type="EMBL" id="MFD2420632.1"/>
    </source>
</evidence>
<evidence type="ECO:0000256" key="1">
    <source>
        <dbReference type="SAM" id="Phobius"/>
    </source>
</evidence>
<keyword evidence="4" id="KW-1185">Reference proteome</keyword>
<name>A0ABW5G4J4_9PSEU</name>
<sequence length="275" mass="27680">MMIVTSVLRRLAAALAVLMVVAGVMLAFAPGARADGLPTMTVVNGIPAQPLDLYVNGALLLARSAPGAVSRPLIFPPGTYDVALAPSGEPADSAIVEDAHVDIVRGRNISVVAHPTAGGRRVLSTYFDDAGPAGPGLARLIVRHTAVAPAVDVRADGKPVLAGLTNPRELKAEVPAGTVTVDAVFAGTGTVVLGPAPVRLIEGVTTIVYAMGSTSTGTMSLVVTTAGEVPAGVPAGTGGLARTGVGVWWYLFVATGLVLTTAGALTLIARRRTAG</sequence>
<feature type="domain" description="DUF4397" evidence="2">
    <location>
        <begin position="40"/>
        <end position="154"/>
    </location>
</feature>
<keyword evidence="1" id="KW-0812">Transmembrane</keyword>
<feature type="transmembrane region" description="Helical" evidence="1">
    <location>
        <begin position="247"/>
        <end position="269"/>
    </location>
</feature>
<evidence type="ECO:0000259" key="2">
    <source>
        <dbReference type="Pfam" id="PF14344"/>
    </source>
</evidence>
<gene>
    <name evidence="3" type="ORF">ACFSXZ_30320</name>
</gene>
<dbReference type="EMBL" id="JBHUKR010000020">
    <property type="protein sequence ID" value="MFD2420632.1"/>
    <property type="molecule type" value="Genomic_DNA"/>
</dbReference>
<keyword evidence="1" id="KW-0472">Membrane</keyword>
<organism evidence="3 4">
    <name type="scientific">Amycolatopsis pigmentata</name>
    <dbReference type="NCBI Taxonomy" id="450801"/>
    <lineage>
        <taxon>Bacteria</taxon>
        <taxon>Bacillati</taxon>
        <taxon>Actinomycetota</taxon>
        <taxon>Actinomycetes</taxon>
        <taxon>Pseudonocardiales</taxon>
        <taxon>Pseudonocardiaceae</taxon>
        <taxon>Amycolatopsis</taxon>
    </lineage>
</organism>
<reference evidence="4" key="1">
    <citation type="journal article" date="2019" name="Int. J. Syst. Evol. Microbiol.">
        <title>The Global Catalogue of Microorganisms (GCM) 10K type strain sequencing project: providing services to taxonomists for standard genome sequencing and annotation.</title>
        <authorList>
            <consortium name="The Broad Institute Genomics Platform"/>
            <consortium name="The Broad Institute Genome Sequencing Center for Infectious Disease"/>
            <person name="Wu L."/>
            <person name="Ma J."/>
        </authorList>
    </citation>
    <scope>NUCLEOTIDE SEQUENCE [LARGE SCALE GENOMIC DNA]</scope>
    <source>
        <strain evidence="4">CGMCC 4.7645</strain>
    </source>
</reference>
<dbReference type="Pfam" id="PF14344">
    <property type="entry name" value="DUF4397"/>
    <property type="match status" value="1"/>
</dbReference>
<keyword evidence="1" id="KW-1133">Transmembrane helix</keyword>
<evidence type="ECO:0000313" key="4">
    <source>
        <dbReference type="Proteomes" id="UP001597417"/>
    </source>
</evidence>
<proteinExistence type="predicted"/>